<dbReference type="InterPro" id="IPR006439">
    <property type="entry name" value="HAD-SF_hydro_IA"/>
</dbReference>
<dbReference type="Gene3D" id="3.40.50.1000">
    <property type="entry name" value="HAD superfamily/HAD-like"/>
    <property type="match status" value="1"/>
</dbReference>
<dbReference type="SFLD" id="SFLDS00003">
    <property type="entry name" value="Haloacid_Dehalogenase"/>
    <property type="match status" value="1"/>
</dbReference>
<accession>A0ABZ2FF25</accession>
<evidence type="ECO:0000313" key="2">
    <source>
        <dbReference type="EMBL" id="WWF04930.1"/>
    </source>
</evidence>
<dbReference type="EMBL" id="CP104874">
    <property type="protein sequence ID" value="WWF04930.1"/>
    <property type="molecule type" value="Genomic_DNA"/>
</dbReference>
<name>A0ABZ2FF25_9MICO</name>
<gene>
    <name evidence="2" type="ORF">N5P18_14860</name>
</gene>
<dbReference type="PANTHER" id="PTHR18901:SF38">
    <property type="entry name" value="PSEUDOURIDINE-5'-PHOSPHATASE"/>
    <property type="match status" value="1"/>
</dbReference>
<organism evidence="2 3">
    <name type="scientific">Janibacter terrae</name>
    <dbReference type="NCBI Taxonomy" id="103817"/>
    <lineage>
        <taxon>Bacteria</taxon>
        <taxon>Bacillati</taxon>
        <taxon>Actinomycetota</taxon>
        <taxon>Actinomycetes</taxon>
        <taxon>Micrococcales</taxon>
        <taxon>Intrasporangiaceae</taxon>
        <taxon>Janibacter</taxon>
    </lineage>
</organism>
<sequence length="241" mass="25305">MSDSTLPSGQQAGGPPRTPTAVLWDMDGTLVDTEPYWMLAEHELVEEFGGTWTHELGLQLVGNPLLVSAQFILDNSPVDLPAEEVVLRLQSRVVDQIAAAVPWRPGARELLAACRAEGVPCALVTMSWTDLARAVVDATEPGSFAVVVTGDLVTHGKPHPEPYERALRELGVEAAGCVALEDSPTGVRSAVAAGVSTLAIPHHVEIPEITGAVPVPGLAGVTPFDLLPLARLATPAEPAFP</sequence>
<reference evidence="2 3" key="1">
    <citation type="submission" date="2022-09" db="EMBL/GenBank/DDBJ databases">
        <title>Complete genome sequence of Janibacter terrae strain COS04-44, PCL-degrading bacteria isolated from oil spilled coast.</title>
        <authorList>
            <person name="Park H."/>
            <person name="Kim J.Y."/>
            <person name="An S.H."/>
            <person name="Lee C.M."/>
            <person name="Weon H.-Y."/>
        </authorList>
    </citation>
    <scope>NUCLEOTIDE SEQUENCE [LARGE SCALE GENOMIC DNA]</scope>
    <source>
        <strain evidence="2 3">COS04-44</strain>
    </source>
</reference>
<dbReference type="InterPro" id="IPR023214">
    <property type="entry name" value="HAD_sf"/>
</dbReference>
<dbReference type="Pfam" id="PF00702">
    <property type="entry name" value="Hydrolase"/>
    <property type="match status" value="1"/>
</dbReference>
<dbReference type="NCBIfam" id="TIGR01509">
    <property type="entry name" value="HAD-SF-IA-v3"/>
    <property type="match status" value="1"/>
</dbReference>
<feature type="region of interest" description="Disordered" evidence="1">
    <location>
        <begin position="1"/>
        <end position="21"/>
    </location>
</feature>
<evidence type="ECO:0000256" key="1">
    <source>
        <dbReference type="SAM" id="MobiDB-lite"/>
    </source>
</evidence>
<protein>
    <submittedName>
        <fullName evidence="2">HAD family phosphatase</fullName>
    </submittedName>
</protein>
<dbReference type="InterPro" id="IPR023198">
    <property type="entry name" value="PGP-like_dom2"/>
</dbReference>
<dbReference type="SUPFAM" id="SSF56784">
    <property type="entry name" value="HAD-like"/>
    <property type="match status" value="1"/>
</dbReference>
<dbReference type="InterPro" id="IPR036412">
    <property type="entry name" value="HAD-like_sf"/>
</dbReference>
<dbReference type="SFLD" id="SFLDG01129">
    <property type="entry name" value="C1.5:_HAD__Beta-PGM__Phosphata"/>
    <property type="match status" value="1"/>
</dbReference>
<feature type="compositionally biased region" description="Polar residues" evidence="1">
    <location>
        <begin position="1"/>
        <end position="10"/>
    </location>
</feature>
<keyword evidence="3" id="KW-1185">Reference proteome</keyword>
<dbReference type="PANTHER" id="PTHR18901">
    <property type="entry name" value="2-DEOXYGLUCOSE-6-PHOSPHATE PHOSPHATASE 2"/>
    <property type="match status" value="1"/>
</dbReference>
<dbReference type="RefSeq" id="WP_338538102.1">
    <property type="nucleotide sequence ID" value="NZ_CP104874.1"/>
</dbReference>
<dbReference type="CDD" id="cd07505">
    <property type="entry name" value="HAD_BPGM-like"/>
    <property type="match status" value="1"/>
</dbReference>
<proteinExistence type="predicted"/>
<dbReference type="Proteomes" id="UP001381003">
    <property type="component" value="Chromosome"/>
</dbReference>
<dbReference type="Gene3D" id="1.10.150.240">
    <property type="entry name" value="Putative phosphatase, domain 2"/>
    <property type="match status" value="1"/>
</dbReference>
<evidence type="ECO:0000313" key="3">
    <source>
        <dbReference type="Proteomes" id="UP001381003"/>
    </source>
</evidence>